<sequence>MSDLFDQLADQQLQHEAPLAARMRPRTLEAFLGQREIVGEGQALRTAIEQDTPFSLVLWGPP</sequence>
<dbReference type="GO" id="GO:0017116">
    <property type="term" value="F:single-stranded DNA helicase activity"/>
    <property type="evidence" value="ECO:0007669"/>
    <property type="project" value="TreeGrafter"/>
</dbReference>
<dbReference type="PANTHER" id="PTHR13779">
    <property type="entry name" value="WERNER HELICASE-INTERACTING PROTEIN 1 FAMILY MEMBER"/>
    <property type="match status" value="1"/>
</dbReference>
<accession>A0A382EFZ9</accession>
<dbReference type="AlphaFoldDB" id="A0A382EFZ9"/>
<dbReference type="Gene3D" id="3.40.50.300">
    <property type="entry name" value="P-loop containing nucleotide triphosphate hydrolases"/>
    <property type="match status" value="1"/>
</dbReference>
<reference evidence="1" key="1">
    <citation type="submission" date="2018-05" db="EMBL/GenBank/DDBJ databases">
        <authorList>
            <person name="Lanie J.A."/>
            <person name="Ng W.-L."/>
            <person name="Kazmierczak K.M."/>
            <person name="Andrzejewski T.M."/>
            <person name="Davidsen T.M."/>
            <person name="Wayne K.J."/>
            <person name="Tettelin H."/>
            <person name="Glass J.I."/>
            <person name="Rusch D."/>
            <person name="Podicherti R."/>
            <person name="Tsui H.-C.T."/>
            <person name="Winkler M.E."/>
        </authorList>
    </citation>
    <scope>NUCLEOTIDE SEQUENCE</scope>
</reference>
<dbReference type="GO" id="GO:0000731">
    <property type="term" value="P:DNA synthesis involved in DNA repair"/>
    <property type="evidence" value="ECO:0007669"/>
    <property type="project" value="TreeGrafter"/>
</dbReference>
<feature type="non-terminal residue" evidence="1">
    <location>
        <position position="62"/>
    </location>
</feature>
<protein>
    <recommendedName>
        <fullName evidence="2">RuvB-like P-loop domain-containing protein</fullName>
    </recommendedName>
</protein>
<dbReference type="InterPro" id="IPR027417">
    <property type="entry name" value="P-loop_NTPase"/>
</dbReference>
<evidence type="ECO:0008006" key="2">
    <source>
        <dbReference type="Google" id="ProtNLM"/>
    </source>
</evidence>
<gene>
    <name evidence="1" type="ORF">METZ01_LOCUS201755</name>
</gene>
<evidence type="ECO:0000313" key="1">
    <source>
        <dbReference type="EMBL" id="SVB48901.1"/>
    </source>
</evidence>
<dbReference type="GO" id="GO:0006261">
    <property type="term" value="P:DNA-templated DNA replication"/>
    <property type="evidence" value="ECO:0007669"/>
    <property type="project" value="TreeGrafter"/>
</dbReference>
<dbReference type="EMBL" id="UINC01044029">
    <property type="protein sequence ID" value="SVB48901.1"/>
    <property type="molecule type" value="Genomic_DNA"/>
</dbReference>
<name>A0A382EFZ9_9ZZZZ</name>
<organism evidence="1">
    <name type="scientific">marine metagenome</name>
    <dbReference type="NCBI Taxonomy" id="408172"/>
    <lineage>
        <taxon>unclassified sequences</taxon>
        <taxon>metagenomes</taxon>
        <taxon>ecological metagenomes</taxon>
    </lineage>
</organism>
<dbReference type="InterPro" id="IPR051314">
    <property type="entry name" value="AAA_ATPase_RarA/MGS1/WRNIP1"/>
</dbReference>
<proteinExistence type="predicted"/>
<dbReference type="GO" id="GO:0008047">
    <property type="term" value="F:enzyme activator activity"/>
    <property type="evidence" value="ECO:0007669"/>
    <property type="project" value="TreeGrafter"/>
</dbReference>
<dbReference type="PANTHER" id="PTHR13779:SF7">
    <property type="entry name" value="ATPASE WRNIP1"/>
    <property type="match status" value="1"/>
</dbReference>